<accession>A0A6N4SP06</accession>
<feature type="transmembrane region" description="Helical" evidence="1">
    <location>
        <begin position="7"/>
        <end position="31"/>
    </location>
</feature>
<organism evidence="2 3">
    <name type="scientific">Cytophaga hutchinsonii (strain ATCC 33406 / DSM 1761 / CIP 103989 / NBRC 15051 / NCIMB 9469 / D465)</name>
    <dbReference type="NCBI Taxonomy" id="269798"/>
    <lineage>
        <taxon>Bacteria</taxon>
        <taxon>Pseudomonadati</taxon>
        <taxon>Bacteroidota</taxon>
        <taxon>Cytophagia</taxon>
        <taxon>Cytophagales</taxon>
        <taxon>Cytophagaceae</taxon>
        <taxon>Cytophaga</taxon>
    </lineage>
</organism>
<dbReference type="AlphaFoldDB" id="A0A6N4SP06"/>
<dbReference type="Proteomes" id="UP000001822">
    <property type="component" value="Chromosome"/>
</dbReference>
<reference evidence="2 3" key="1">
    <citation type="journal article" date="2007" name="Appl. Environ. Microbiol.">
        <title>Genome sequence of the cellulolytic gliding bacterium Cytophaga hutchinsonii.</title>
        <authorList>
            <person name="Xie G."/>
            <person name="Bruce D.C."/>
            <person name="Challacombe J.F."/>
            <person name="Chertkov O."/>
            <person name="Detter J.C."/>
            <person name="Gilna P."/>
            <person name="Han C.S."/>
            <person name="Lucas S."/>
            <person name="Misra M."/>
            <person name="Myers G.L."/>
            <person name="Richardson P."/>
            <person name="Tapia R."/>
            <person name="Thayer N."/>
            <person name="Thompson L.S."/>
            <person name="Brettin T.S."/>
            <person name="Henrissat B."/>
            <person name="Wilson D.B."/>
            <person name="McBride M.J."/>
        </authorList>
    </citation>
    <scope>NUCLEOTIDE SEQUENCE [LARGE SCALE GENOMIC DNA]</scope>
    <source>
        <strain evidence="3">ATCC 33406 / DSM 1761 / CIP 103989 / NBRC 15051 / NCIMB 9469 / D465</strain>
    </source>
</reference>
<name>A0A6N4SP06_CYTH3</name>
<proteinExistence type="predicted"/>
<protein>
    <submittedName>
        <fullName evidence="2">Uncharacterized protein</fullName>
    </submittedName>
</protein>
<dbReference type="RefSeq" id="WP_011584142.1">
    <property type="nucleotide sequence ID" value="NC_008255.1"/>
</dbReference>
<evidence type="ECO:0000313" key="2">
    <source>
        <dbReference type="EMBL" id="ABG58026.1"/>
    </source>
</evidence>
<dbReference type="EMBL" id="CP000383">
    <property type="protein sequence ID" value="ABG58026.1"/>
    <property type="molecule type" value="Genomic_DNA"/>
</dbReference>
<feature type="transmembrane region" description="Helical" evidence="1">
    <location>
        <begin position="51"/>
        <end position="69"/>
    </location>
</feature>
<dbReference type="KEGG" id="chu:CHU_0739"/>
<keyword evidence="1" id="KW-0472">Membrane</keyword>
<keyword evidence="1" id="KW-1133">Transmembrane helix</keyword>
<evidence type="ECO:0000256" key="1">
    <source>
        <dbReference type="SAM" id="Phobius"/>
    </source>
</evidence>
<keyword evidence="3" id="KW-1185">Reference proteome</keyword>
<sequence length="93" mass="10712">MIQWKKIAGMFFIGLSILITVMCGMQLFLLVKKVCIAGFNAEAYAYDVSYITGYFTALLVQVLFGVFLFRTGRRWIQVNKAENNPQEEMQDEE</sequence>
<keyword evidence="1" id="KW-0812">Transmembrane</keyword>
<evidence type="ECO:0000313" key="3">
    <source>
        <dbReference type="Proteomes" id="UP000001822"/>
    </source>
</evidence>
<gene>
    <name evidence="2" type="ordered locus">CHU_0739</name>
</gene>